<dbReference type="PANTHER" id="PTHR10556:SF43">
    <property type="entry name" value="STEROID 5-ALPHA-REDUCTASE DET2"/>
    <property type="match status" value="1"/>
</dbReference>
<dbReference type="InterPro" id="IPR001104">
    <property type="entry name" value="3-oxo-5_a-steroid_4-DH_C"/>
</dbReference>
<dbReference type="GO" id="GO:0006629">
    <property type="term" value="P:lipid metabolic process"/>
    <property type="evidence" value="ECO:0007669"/>
    <property type="project" value="InterPro"/>
</dbReference>
<evidence type="ECO:0000256" key="4">
    <source>
        <dbReference type="ARBA" id="ARBA00022989"/>
    </source>
</evidence>
<dbReference type="VEuPathDB" id="FungiDB:AB675_9299"/>
<evidence type="ECO:0000313" key="8">
    <source>
        <dbReference type="Proteomes" id="UP000038010"/>
    </source>
</evidence>
<organism evidence="7 8">
    <name type="scientific">Cyphellophora attinorum</name>
    <dbReference type="NCBI Taxonomy" id="1664694"/>
    <lineage>
        <taxon>Eukaryota</taxon>
        <taxon>Fungi</taxon>
        <taxon>Dikarya</taxon>
        <taxon>Ascomycota</taxon>
        <taxon>Pezizomycotina</taxon>
        <taxon>Eurotiomycetes</taxon>
        <taxon>Chaetothyriomycetidae</taxon>
        <taxon>Chaetothyriales</taxon>
        <taxon>Cyphellophoraceae</taxon>
        <taxon>Cyphellophora</taxon>
    </lineage>
</organism>
<comment type="subcellular location">
    <subcellularLocation>
        <location evidence="1">Membrane</location>
        <topology evidence="1">Multi-pass membrane protein</topology>
    </subcellularLocation>
</comment>
<protein>
    <recommendedName>
        <fullName evidence="6">3-oxo-5-alpha-steroid 4-dehydrogenase C-terminal domain-containing protein</fullName>
    </recommendedName>
</protein>
<evidence type="ECO:0000313" key="7">
    <source>
        <dbReference type="EMBL" id="KPI41771.1"/>
    </source>
</evidence>
<evidence type="ECO:0000256" key="3">
    <source>
        <dbReference type="ARBA" id="ARBA00022692"/>
    </source>
</evidence>
<dbReference type="PANTHER" id="PTHR10556">
    <property type="entry name" value="3-OXO-5-ALPHA-STEROID 4-DEHYDROGENASE"/>
    <property type="match status" value="1"/>
</dbReference>
<comment type="caution">
    <text evidence="7">The sequence shown here is derived from an EMBL/GenBank/DDBJ whole genome shotgun (WGS) entry which is preliminary data.</text>
</comment>
<dbReference type="OrthoDB" id="5788137at2759"/>
<dbReference type="InterPro" id="IPR039357">
    <property type="entry name" value="SRD5A/TECR"/>
</dbReference>
<keyword evidence="4" id="KW-1133">Transmembrane helix</keyword>
<feature type="domain" description="3-oxo-5-alpha-steroid 4-dehydrogenase C-terminal" evidence="6">
    <location>
        <begin position="133"/>
        <end position="308"/>
    </location>
</feature>
<dbReference type="PROSITE" id="PS50244">
    <property type="entry name" value="S5A_REDUCTASE"/>
    <property type="match status" value="1"/>
</dbReference>
<dbReference type="Proteomes" id="UP000038010">
    <property type="component" value="Unassembled WGS sequence"/>
</dbReference>
<dbReference type="EMBL" id="LFJN01000009">
    <property type="protein sequence ID" value="KPI41771.1"/>
    <property type="molecule type" value="Genomic_DNA"/>
</dbReference>
<name>A0A0N0NNM5_9EURO</name>
<dbReference type="GO" id="GO:0016627">
    <property type="term" value="F:oxidoreductase activity, acting on the CH-CH group of donors"/>
    <property type="evidence" value="ECO:0007669"/>
    <property type="project" value="InterPro"/>
</dbReference>
<gene>
    <name evidence="7" type="ORF">AB675_9299</name>
</gene>
<accession>A0A0N0NNM5</accession>
<keyword evidence="5" id="KW-0472">Membrane</keyword>
<dbReference type="GeneID" id="28741699"/>
<sequence>MSYLRGLPAPSEFFPPTPRAHALIAKVVWSWIPISLIQWTPLMKLQQMGKTSGSASYHLPGRLAWITAEIIAPINFLYIIYTLPAKLKPTPSAASSIFGTGLPIQHELLAFLYVAHYINRAVVAPLSAPSVSPIAIWVWAMMVYFQLPHSANLASWIVYSTTDATVRDRSTPFFTPLALLGLALWIYGFRGNVVSEYKLYDLRRAAAKRKAKSEGKAVVTYEKVYVIPPAEGTFKHILYPHYVLEWVEWIGYWMMGGAWGLGWGLSTASVWFIISEVTTMLPRAVDGKKWYETKFGKRAVGGRAAAIPALGL</sequence>
<keyword evidence="8" id="KW-1185">Reference proteome</keyword>
<keyword evidence="3" id="KW-0812">Transmembrane</keyword>
<evidence type="ECO:0000256" key="2">
    <source>
        <dbReference type="ARBA" id="ARBA00007742"/>
    </source>
</evidence>
<evidence type="ECO:0000256" key="5">
    <source>
        <dbReference type="ARBA" id="ARBA00023136"/>
    </source>
</evidence>
<comment type="similarity">
    <text evidence="2">Belongs to the steroid 5-alpha reductase family.</text>
</comment>
<evidence type="ECO:0000259" key="6">
    <source>
        <dbReference type="Pfam" id="PF02544"/>
    </source>
</evidence>
<proteinExistence type="inferred from homology"/>
<dbReference type="AlphaFoldDB" id="A0A0N0NNM5"/>
<reference evidence="7 8" key="1">
    <citation type="submission" date="2015-06" db="EMBL/GenBank/DDBJ databases">
        <title>Draft genome of the ant-associated black yeast Phialophora attae CBS 131958.</title>
        <authorList>
            <person name="Moreno L.F."/>
            <person name="Stielow B.J."/>
            <person name="de Hoog S."/>
            <person name="Vicente V.A."/>
            <person name="Weiss V.A."/>
            <person name="de Vries M."/>
            <person name="Cruz L.M."/>
            <person name="Souza E.M."/>
        </authorList>
    </citation>
    <scope>NUCLEOTIDE SEQUENCE [LARGE SCALE GENOMIC DNA]</scope>
    <source>
        <strain evidence="7 8">CBS 131958</strain>
    </source>
</reference>
<dbReference type="Pfam" id="PF02544">
    <property type="entry name" value="Steroid_dh"/>
    <property type="match status" value="1"/>
</dbReference>
<evidence type="ECO:0000256" key="1">
    <source>
        <dbReference type="ARBA" id="ARBA00004141"/>
    </source>
</evidence>
<dbReference type="STRING" id="1664694.A0A0N0NNM5"/>
<dbReference type="RefSeq" id="XP_018001734.1">
    <property type="nucleotide sequence ID" value="XM_018149819.1"/>
</dbReference>
<dbReference type="GO" id="GO:0016020">
    <property type="term" value="C:membrane"/>
    <property type="evidence" value="ECO:0007669"/>
    <property type="project" value="UniProtKB-SubCell"/>
</dbReference>